<dbReference type="SUPFAM" id="SSF51556">
    <property type="entry name" value="Metallo-dependent hydrolases"/>
    <property type="match status" value="1"/>
</dbReference>
<dbReference type="SUPFAM" id="SSF51338">
    <property type="entry name" value="Composite domain of metallo-dependent hydrolases"/>
    <property type="match status" value="1"/>
</dbReference>
<dbReference type="InterPro" id="IPR013108">
    <property type="entry name" value="Amidohydro_3"/>
</dbReference>
<reference evidence="3" key="1">
    <citation type="submission" date="2016-10" db="EMBL/GenBank/DDBJ databases">
        <authorList>
            <person name="Varghese N."/>
            <person name="Submissions S."/>
        </authorList>
    </citation>
    <scope>NUCLEOTIDE SEQUENCE [LARGE SCALE GENOMIC DNA]</scope>
    <source>
        <strain evidence="3">DSM 26894</strain>
    </source>
</reference>
<dbReference type="OrthoDB" id="9811399at2"/>
<protein>
    <recommendedName>
        <fullName evidence="1">Amidohydrolase 3 domain-containing protein</fullName>
    </recommendedName>
</protein>
<accession>A0A1I6VNJ2</accession>
<dbReference type="InterPro" id="IPR032466">
    <property type="entry name" value="Metal_Hydrolase"/>
</dbReference>
<feature type="domain" description="Amidohydrolase 3" evidence="1">
    <location>
        <begin position="53"/>
        <end position="554"/>
    </location>
</feature>
<dbReference type="Gene3D" id="3.10.310.70">
    <property type="match status" value="1"/>
</dbReference>
<organism evidence="2 3">
    <name type="scientific">Alloyangia pacifica</name>
    <dbReference type="NCBI Taxonomy" id="311180"/>
    <lineage>
        <taxon>Bacteria</taxon>
        <taxon>Pseudomonadati</taxon>
        <taxon>Pseudomonadota</taxon>
        <taxon>Alphaproteobacteria</taxon>
        <taxon>Rhodobacterales</taxon>
        <taxon>Roseobacteraceae</taxon>
        <taxon>Alloyangia</taxon>
    </lineage>
</organism>
<gene>
    <name evidence="2" type="ORF">SAMN04488050_11257</name>
</gene>
<proteinExistence type="predicted"/>
<dbReference type="CDD" id="cd01300">
    <property type="entry name" value="YtcJ_like"/>
    <property type="match status" value="1"/>
</dbReference>
<dbReference type="InterPro" id="IPR011059">
    <property type="entry name" value="Metal-dep_hydrolase_composite"/>
</dbReference>
<keyword evidence="3" id="KW-1185">Reference proteome</keyword>
<dbReference type="Pfam" id="PF07969">
    <property type="entry name" value="Amidohydro_3"/>
    <property type="match status" value="1"/>
</dbReference>
<dbReference type="PANTHER" id="PTHR22642">
    <property type="entry name" value="IMIDAZOLONEPROPIONASE"/>
    <property type="match status" value="1"/>
</dbReference>
<name>A0A1I6VNJ2_9RHOB</name>
<dbReference type="EMBL" id="FOZW01000012">
    <property type="protein sequence ID" value="SFT15290.1"/>
    <property type="molecule type" value="Genomic_DNA"/>
</dbReference>
<dbReference type="GO" id="GO:0016810">
    <property type="term" value="F:hydrolase activity, acting on carbon-nitrogen (but not peptide) bonds"/>
    <property type="evidence" value="ECO:0007669"/>
    <property type="project" value="InterPro"/>
</dbReference>
<dbReference type="Proteomes" id="UP000199392">
    <property type="component" value="Unassembled WGS sequence"/>
</dbReference>
<evidence type="ECO:0000313" key="3">
    <source>
        <dbReference type="Proteomes" id="UP000199392"/>
    </source>
</evidence>
<sequence length="559" mass="60732">MTPTADTILFNAALITMDPARPSATALAIEGGKIVSVGTDDEVLALKGPSTKLIDAKGRTVMPGLNESHIHLFVGAVELSQLSLFEQSGFETIKGLIHTYAAEKPDLPIVLCGSADYTILGEGRSLDRHVLDEILPDRPLALMSPDHHTVWANTAALDKAGLLHGRALSAGNAVVMGDDGLATGELQEAEAFGPIYELTASGGRDKLGMVSGLDPATPPSPEERAADKDVLERGLRHLASYGITSFQNMDGNRYTLELLAELEREGRLLCRGRVPARYISGRVEEALDRAEEMRDACDTPMLTSGAVKFFIDGVLDSYTAVMSAPYEGRPDWSGAPRFEPEFFKSVCAQADARGLQIAVHSIGDRATQIVLDAFAEARAQNGARDSRHRIEHLEVVREEDFARLKELGVTASMQPPHPPGQCGLPFEPTITRIGKANWPRAYAWRRMRDEGIPLILSSDWPVSSVDPWASIHSAMTRQPWHESQPDNRQTLDEALQAYTTTAAYAEFAEGSKGMLREGYLADVVLLDRDLSATAAEEMAEVRALLTVCDGRITHEDAAL</sequence>
<evidence type="ECO:0000313" key="2">
    <source>
        <dbReference type="EMBL" id="SFT15290.1"/>
    </source>
</evidence>
<dbReference type="AlphaFoldDB" id="A0A1I6VNJ2"/>
<dbReference type="RefSeq" id="WP_092428511.1">
    <property type="nucleotide sequence ID" value="NZ_FNCL01000012.1"/>
</dbReference>
<dbReference type="InterPro" id="IPR033932">
    <property type="entry name" value="YtcJ-like"/>
</dbReference>
<dbReference type="STRING" id="311180.SAMN04488050_11257"/>
<evidence type="ECO:0000259" key="1">
    <source>
        <dbReference type="Pfam" id="PF07969"/>
    </source>
</evidence>
<dbReference type="Gene3D" id="2.30.40.10">
    <property type="entry name" value="Urease, subunit C, domain 1"/>
    <property type="match status" value="1"/>
</dbReference>
<dbReference type="Gene3D" id="3.20.20.140">
    <property type="entry name" value="Metal-dependent hydrolases"/>
    <property type="match status" value="1"/>
</dbReference>
<dbReference type="PANTHER" id="PTHR22642:SF2">
    <property type="entry name" value="PROTEIN LONG AFTER FAR-RED 3"/>
    <property type="match status" value="1"/>
</dbReference>